<gene>
    <name evidence="2" type="ORF">MSBR2_0105</name>
</gene>
<evidence type="ECO:0000256" key="1">
    <source>
        <dbReference type="SAM" id="Phobius"/>
    </source>
</evidence>
<sequence>MSIFLAAILCYTFYIGQLLWGIVIDVLILRLYFLMKREKSYFRECSLDEKEAGTPLDPQIKKRFRLANILITLFVLGLIIYSYFTYQFLSGIVAGLLILLYIHMLLFSKEKL</sequence>
<keyword evidence="1" id="KW-0472">Membrane</keyword>
<keyword evidence="1" id="KW-1133">Transmembrane helix</keyword>
<proteinExistence type="predicted"/>
<feature type="transmembrane region" description="Helical" evidence="1">
    <location>
        <begin position="6"/>
        <end position="33"/>
    </location>
</feature>
<dbReference type="GeneID" id="24845581"/>
<dbReference type="AlphaFoldDB" id="A0A0E3LPJ3"/>
<dbReference type="PATRIC" id="fig|1434106.5.peg.98"/>
<evidence type="ECO:0000313" key="2">
    <source>
        <dbReference type="EMBL" id="AKB56621.1"/>
    </source>
</evidence>
<reference evidence="2 3" key="1">
    <citation type="submission" date="2014-07" db="EMBL/GenBank/DDBJ databases">
        <title>Methanogenic archaea and the global carbon cycle.</title>
        <authorList>
            <person name="Henriksen J.R."/>
            <person name="Luke J."/>
            <person name="Reinhart S."/>
            <person name="Benedict M.N."/>
            <person name="Youngblut N.D."/>
            <person name="Metcalf M.E."/>
            <person name="Whitaker R.J."/>
            <person name="Metcalf W.W."/>
        </authorList>
    </citation>
    <scope>NUCLEOTIDE SEQUENCE [LARGE SCALE GENOMIC DNA]</scope>
    <source>
        <strain evidence="2 3">227</strain>
    </source>
</reference>
<dbReference type="KEGG" id="mbar:MSBR2_0105"/>
<dbReference type="Proteomes" id="UP000033079">
    <property type="component" value="Chromosome"/>
</dbReference>
<accession>A0A0E3LPJ3</accession>
<keyword evidence="1" id="KW-0812">Transmembrane</keyword>
<name>A0A0E3LPJ3_METBA</name>
<dbReference type="HOGENOM" id="CLU_143269_0_0_2"/>
<feature type="transmembrane region" description="Helical" evidence="1">
    <location>
        <begin position="90"/>
        <end position="107"/>
    </location>
</feature>
<dbReference type="EMBL" id="CP009530">
    <property type="protein sequence ID" value="AKB56621.1"/>
    <property type="molecule type" value="Genomic_DNA"/>
</dbReference>
<organism evidence="2 3">
    <name type="scientific">Methanosarcina barkeri 227</name>
    <dbReference type="NCBI Taxonomy" id="1434106"/>
    <lineage>
        <taxon>Archaea</taxon>
        <taxon>Methanobacteriati</taxon>
        <taxon>Methanobacteriota</taxon>
        <taxon>Stenosarchaea group</taxon>
        <taxon>Methanomicrobia</taxon>
        <taxon>Methanosarcinales</taxon>
        <taxon>Methanosarcinaceae</taxon>
        <taxon>Methanosarcina</taxon>
    </lineage>
</organism>
<evidence type="ECO:0000313" key="3">
    <source>
        <dbReference type="Proteomes" id="UP000033079"/>
    </source>
</evidence>
<feature type="transmembrane region" description="Helical" evidence="1">
    <location>
        <begin position="66"/>
        <end position="84"/>
    </location>
</feature>
<protein>
    <submittedName>
        <fullName evidence="2">Uncharacterized protein</fullName>
    </submittedName>
</protein>
<dbReference type="RefSeq" id="WP_052712880.1">
    <property type="nucleotide sequence ID" value="NZ_CP009530.1"/>
</dbReference>